<evidence type="ECO:0000256" key="5">
    <source>
        <dbReference type="ARBA" id="ARBA00023034"/>
    </source>
</evidence>
<organism evidence="8 9">
    <name type="scientific">Rubus argutus</name>
    <name type="common">Southern blackberry</name>
    <dbReference type="NCBI Taxonomy" id="59490"/>
    <lineage>
        <taxon>Eukaryota</taxon>
        <taxon>Viridiplantae</taxon>
        <taxon>Streptophyta</taxon>
        <taxon>Embryophyta</taxon>
        <taxon>Tracheophyta</taxon>
        <taxon>Spermatophyta</taxon>
        <taxon>Magnoliopsida</taxon>
        <taxon>eudicotyledons</taxon>
        <taxon>Gunneridae</taxon>
        <taxon>Pentapetalae</taxon>
        <taxon>rosids</taxon>
        <taxon>fabids</taxon>
        <taxon>Rosales</taxon>
        <taxon>Rosaceae</taxon>
        <taxon>Rosoideae</taxon>
        <taxon>Rosoideae incertae sedis</taxon>
        <taxon>Rubus</taxon>
    </lineage>
</organism>
<protein>
    <recommendedName>
        <fullName evidence="7">Exostosin GT47 domain-containing protein</fullName>
    </recommendedName>
</protein>
<proteinExistence type="inferred from homology"/>
<feature type="domain" description="Exostosin GT47" evidence="7">
    <location>
        <begin position="309"/>
        <end position="587"/>
    </location>
</feature>
<dbReference type="Proteomes" id="UP001457282">
    <property type="component" value="Unassembled WGS sequence"/>
</dbReference>
<evidence type="ECO:0000256" key="4">
    <source>
        <dbReference type="ARBA" id="ARBA00022968"/>
    </source>
</evidence>
<dbReference type="AlphaFoldDB" id="A0AAW1YHL9"/>
<evidence type="ECO:0000256" key="3">
    <source>
        <dbReference type="ARBA" id="ARBA00022676"/>
    </source>
</evidence>
<evidence type="ECO:0000256" key="2">
    <source>
        <dbReference type="ARBA" id="ARBA00010271"/>
    </source>
</evidence>
<reference evidence="8 9" key="1">
    <citation type="journal article" date="2023" name="G3 (Bethesda)">
        <title>A chromosome-length genome assembly and annotation of blackberry (Rubus argutus, cv. 'Hillquist').</title>
        <authorList>
            <person name="Bruna T."/>
            <person name="Aryal R."/>
            <person name="Dudchenko O."/>
            <person name="Sargent D.J."/>
            <person name="Mead D."/>
            <person name="Buti M."/>
            <person name="Cavallini A."/>
            <person name="Hytonen T."/>
            <person name="Andres J."/>
            <person name="Pham M."/>
            <person name="Weisz D."/>
            <person name="Mascagni F."/>
            <person name="Usai G."/>
            <person name="Natali L."/>
            <person name="Bassil N."/>
            <person name="Fernandez G.E."/>
            <person name="Lomsadze A."/>
            <person name="Armour M."/>
            <person name="Olukolu B."/>
            <person name="Poorten T."/>
            <person name="Britton C."/>
            <person name="Davik J."/>
            <person name="Ashrafi H."/>
            <person name="Aiden E.L."/>
            <person name="Borodovsky M."/>
            <person name="Worthington M."/>
        </authorList>
    </citation>
    <scope>NUCLEOTIDE SEQUENCE [LARGE SCALE GENOMIC DNA]</scope>
    <source>
        <strain evidence="8">PI 553951</strain>
    </source>
</reference>
<dbReference type="PANTHER" id="PTHR11062:SF77">
    <property type="entry name" value="GLYCOSYLTRANSFERASE FAMILY EXOSTOSIN PROTEIN"/>
    <property type="match status" value="1"/>
</dbReference>
<gene>
    <name evidence="8" type="ORF">M0R45_003395</name>
</gene>
<feature type="region of interest" description="Disordered" evidence="6">
    <location>
        <begin position="180"/>
        <end position="209"/>
    </location>
</feature>
<keyword evidence="4" id="KW-0812">Transmembrane</keyword>
<feature type="region of interest" description="Disordered" evidence="6">
    <location>
        <begin position="140"/>
        <end position="164"/>
    </location>
</feature>
<evidence type="ECO:0000313" key="9">
    <source>
        <dbReference type="Proteomes" id="UP001457282"/>
    </source>
</evidence>
<evidence type="ECO:0000256" key="6">
    <source>
        <dbReference type="SAM" id="MobiDB-lite"/>
    </source>
</evidence>
<feature type="compositionally biased region" description="Polar residues" evidence="6">
    <location>
        <begin position="180"/>
        <end position="203"/>
    </location>
</feature>
<dbReference type="GO" id="GO:0016757">
    <property type="term" value="F:glycosyltransferase activity"/>
    <property type="evidence" value="ECO:0007669"/>
    <property type="project" value="UniProtKB-KW"/>
</dbReference>
<comment type="subcellular location">
    <subcellularLocation>
        <location evidence="1">Golgi apparatus membrane</location>
        <topology evidence="1">Single-pass type II membrane protein</topology>
    </subcellularLocation>
</comment>
<evidence type="ECO:0000256" key="1">
    <source>
        <dbReference type="ARBA" id="ARBA00004323"/>
    </source>
</evidence>
<dbReference type="Pfam" id="PF03016">
    <property type="entry name" value="Exostosin_GT47"/>
    <property type="match status" value="1"/>
</dbReference>
<keyword evidence="3" id="KW-0328">Glycosyltransferase</keyword>
<dbReference type="InterPro" id="IPR004263">
    <property type="entry name" value="Exostosin"/>
</dbReference>
<evidence type="ECO:0000259" key="7">
    <source>
        <dbReference type="Pfam" id="PF03016"/>
    </source>
</evidence>
<keyword evidence="4" id="KW-0735">Signal-anchor</keyword>
<evidence type="ECO:0000313" key="8">
    <source>
        <dbReference type="EMBL" id="KAK9947790.1"/>
    </source>
</evidence>
<name>A0AAW1YHL9_RUBAR</name>
<dbReference type="GO" id="GO:0000139">
    <property type="term" value="C:Golgi membrane"/>
    <property type="evidence" value="ECO:0007669"/>
    <property type="project" value="UniProtKB-SubCell"/>
</dbReference>
<comment type="similarity">
    <text evidence="2">Belongs to the glycosyltransferase 47 family.</text>
</comment>
<feature type="compositionally biased region" description="Basic and acidic residues" evidence="6">
    <location>
        <begin position="140"/>
        <end position="160"/>
    </location>
</feature>
<keyword evidence="9" id="KW-1185">Reference proteome</keyword>
<keyword evidence="3" id="KW-0808">Transferase</keyword>
<accession>A0AAW1YHL9</accession>
<keyword evidence="5" id="KW-0333">Golgi apparatus</keyword>
<comment type="caution">
    <text evidence="8">The sequence shown here is derived from an EMBL/GenBank/DDBJ whole genome shotgun (WGS) entry which is preliminary data.</text>
</comment>
<dbReference type="InterPro" id="IPR040911">
    <property type="entry name" value="Exostosin_GT47"/>
</dbReference>
<dbReference type="PANTHER" id="PTHR11062">
    <property type="entry name" value="EXOSTOSIN HEPARAN SULFATE GLYCOSYLTRANSFERASE -RELATED"/>
    <property type="match status" value="1"/>
</dbReference>
<sequence>MDIAALTKRLCNLEIRRLLLIIGVAVVLVVVSQCSDLPYGKNFYSSPAYTGSASIVTVLGNFTSSNNSESRKLDVVGVVGTDVLDLEEESGHGNTDSDSNKEIELEKDASNVTLDKSFPVGINRSEDDIFSGEKTIDLRHDSLPRDSRRDESIKADDDPKTISASEFRNGAGIVSVVSQGAATDSPENLNADSKGNTKQTTEIQLEDKKTEPLQSVSVTLHDNSTMTSISILRKWNPRPTSISQMNSLLLRSPISSSSMNPRQYSTRDRELQSAKLKIQNAPIIMDNPGLSASVFRNLSQFIRSYDLMERKLKVYVYREGEKPIFHQPLMRGIYASEGWFMKLIEGNKNFVVRDPRKAHLFYLPFDSHMLRLELNGTSKQGLENYLKRYVGLIAKKYPFWNRTGGADHFLVACHDWASKITSKCMGSCIRSLCNANVARDFKIGKDTGLPVTYIRSVEDPLADLGGKPASERSILAFFAGGMHGYLRPILLHYWENKEPDMKILGPMPRDIKSKRLYREYMKSSKYCICARGYEVHTPRVVEAIFHECVPVIISDNYVPPFFEVFNWEAFSVFIQERDIPNLRNILLSIPKDKYLMMKSEVKMVQQHFFWHKKPVKYDLFHMILHSVWYNRILQIKIR</sequence>
<dbReference type="EMBL" id="JBEDUW010000001">
    <property type="protein sequence ID" value="KAK9947790.1"/>
    <property type="molecule type" value="Genomic_DNA"/>
</dbReference>